<dbReference type="EMBL" id="JBHTEY010000004">
    <property type="protein sequence ID" value="MFC7617128.1"/>
    <property type="molecule type" value="Genomic_DNA"/>
</dbReference>
<evidence type="ECO:0000313" key="2">
    <source>
        <dbReference type="Proteomes" id="UP001596512"/>
    </source>
</evidence>
<evidence type="ECO:0000313" key="1">
    <source>
        <dbReference type="EMBL" id="MFC7617128.1"/>
    </source>
</evidence>
<dbReference type="SUPFAM" id="SSF55729">
    <property type="entry name" value="Acyl-CoA N-acyltransferases (Nat)"/>
    <property type="match status" value="1"/>
</dbReference>
<accession>A0ABW2TWE3</accession>
<proteinExistence type="predicted"/>
<protein>
    <submittedName>
        <fullName evidence="1">GNAT family N-acetyltransferase</fullName>
    </submittedName>
</protein>
<dbReference type="Proteomes" id="UP001596512">
    <property type="component" value="Unassembled WGS sequence"/>
</dbReference>
<sequence>MIEVLDPRTDPPPPYWADLRQRAGLRADWAWRVLEVQSWSDRCPHLITVLHDGGEPVGVVNAGWLGLPGRYSRFLRVGARPRVGALHVRGPGSSAVPGWWMADGVGALAGYQRAMRAELGFGCVATVLRQASPEELSALGSRVVLSRITEPIWGIDTAGLSDVDGWLGRLDKKRRSNLRVIGRKLADRVALTVTAGEPVEQAAEVTELLRGNNAKYKGIMHNPVPQLTGYIETLTAQPDTVTFRYTDPDTGRLVGVGILLDHPTTPVWRTWAMVPVDDGGVRDLYFLHITRLVEWVTAHGRPALLLGKGKGRLKSSVGATERAQYAALLR</sequence>
<gene>
    <name evidence="1" type="ORF">ACFQV2_30600</name>
</gene>
<name>A0ABW2TWE3_9PSEU</name>
<organism evidence="1 2">
    <name type="scientific">Actinokineospora soli</name>
    <dbReference type="NCBI Taxonomy" id="1048753"/>
    <lineage>
        <taxon>Bacteria</taxon>
        <taxon>Bacillati</taxon>
        <taxon>Actinomycetota</taxon>
        <taxon>Actinomycetes</taxon>
        <taxon>Pseudonocardiales</taxon>
        <taxon>Pseudonocardiaceae</taxon>
        <taxon>Actinokineospora</taxon>
    </lineage>
</organism>
<reference evidence="2" key="1">
    <citation type="journal article" date="2019" name="Int. J. Syst. Evol. Microbiol.">
        <title>The Global Catalogue of Microorganisms (GCM) 10K type strain sequencing project: providing services to taxonomists for standard genome sequencing and annotation.</title>
        <authorList>
            <consortium name="The Broad Institute Genomics Platform"/>
            <consortium name="The Broad Institute Genome Sequencing Center for Infectious Disease"/>
            <person name="Wu L."/>
            <person name="Ma J."/>
        </authorList>
    </citation>
    <scope>NUCLEOTIDE SEQUENCE [LARGE SCALE GENOMIC DNA]</scope>
    <source>
        <strain evidence="2">JCM 17695</strain>
    </source>
</reference>
<keyword evidence="2" id="KW-1185">Reference proteome</keyword>
<comment type="caution">
    <text evidence="1">The sequence shown here is derived from an EMBL/GenBank/DDBJ whole genome shotgun (WGS) entry which is preliminary data.</text>
</comment>
<dbReference type="InterPro" id="IPR016181">
    <property type="entry name" value="Acyl_CoA_acyltransferase"/>
</dbReference>